<dbReference type="InterPro" id="IPR032675">
    <property type="entry name" value="LRR_dom_sf"/>
</dbReference>
<dbReference type="Pfam" id="PF00560">
    <property type="entry name" value="LRR_1"/>
    <property type="match status" value="8"/>
</dbReference>
<keyword evidence="8 17" id="KW-0732">Signal</keyword>
<gene>
    <name evidence="19" type="ORF">GOP47_0010285</name>
</gene>
<evidence type="ECO:0000256" key="8">
    <source>
        <dbReference type="ARBA" id="ARBA00022729"/>
    </source>
</evidence>
<evidence type="ECO:0000256" key="14">
    <source>
        <dbReference type="ARBA" id="ARBA00023136"/>
    </source>
</evidence>
<dbReference type="GO" id="GO:0004674">
    <property type="term" value="F:protein serine/threonine kinase activity"/>
    <property type="evidence" value="ECO:0007669"/>
    <property type="project" value="UniProtKB-KW"/>
</dbReference>
<dbReference type="OrthoDB" id="676979at2759"/>
<dbReference type="FunFam" id="3.80.10.10:FF:000095">
    <property type="entry name" value="LRR receptor-like serine/threonine-protein kinase GSO1"/>
    <property type="match status" value="1"/>
</dbReference>
<keyword evidence="10" id="KW-0547">Nucleotide-binding</keyword>
<evidence type="ECO:0000313" key="19">
    <source>
        <dbReference type="EMBL" id="KAI5074324.1"/>
    </source>
</evidence>
<reference evidence="19" key="1">
    <citation type="submission" date="2021-01" db="EMBL/GenBank/DDBJ databases">
        <title>Adiantum capillus-veneris genome.</title>
        <authorList>
            <person name="Fang Y."/>
            <person name="Liao Q."/>
        </authorList>
    </citation>
    <scope>NUCLEOTIDE SEQUENCE</scope>
    <source>
        <strain evidence="19">H3</strain>
        <tissue evidence="19">Leaf</tissue>
    </source>
</reference>
<evidence type="ECO:0000313" key="20">
    <source>
        <dbReference type="Proteomes" id="UP000886520"/>
    </source>
</evidence>
<evidence type="ECO:0000256" key="2">
    <source>
        <dbReference type="ARBA" id="ARBA00012513"/>
    </source>
</evidence>
<dbReference type="InterPro" id="IPR013210">
    <property type="entry name" value="LRR_N_plant-typ"/>
</dbReference>
<dbReference type="FunFam" id="3.30.200.20:FF:000292">
    <property type="entry name" value="Leucine-rich repeat receptor-like serine/threonine-protein kinase BAM1"/>
    <property type="match status" value="1"/>
</dbReference>
<dbReference type="PROSITE" id="PS50011">
    <property type="entry name" value="PROTEIN_KINASE_DOM"/>
    <property type="match status" value="1"/>
</dbReference>
<keyword evidence="12" id="KW-0067">ATP-binding</keyword>
<keyword evidence="7 16" id="KW-0812">Transmembrane</keyword>
<dbReference type="Gene3D" id="3.80.10.10">
    <property type="entry name" value="Ribonuclease Inhibitor"/>
    <property type="match status" value="5"/>
</dbReference>
<evidence type="ECO:0000256" key="15">
    <source>
        <dbReference type="ARBA" id="ARBA00023180"/>
    </source>
</evidence>
<dbReference type="Pfam" id="PF13855">
    <property type="entry name" value="LRR_8"/>
    <property type="match status" value="1"/>
</dbReference>
<dbReference type="SUPFAM" id="SSF52058">
    <property type="entry name" value="L domain-like"/>
    <property type="match status" value="2"/>
</dbReference>
<keyword evidence="15" id="KW-0325">Glycoprotein</keyword>
<dbReference type="InterPro" id="IPR011009">
    <property type="entry name" value="Kinase-like_dom_sf"/>
</dbReference>
<dbReference type="FunFam" id="3.80.10.10:FF:000288">
    <property type="entry name" value="LRR receptor-like serine/threonine-protein kinase EFR"/>
    <property type="match status" value="1"/>
</dbReference>
<keyword evidence="14 16" id="KW-0472">Membrane</keyword>
<dbReference type="SUPFAM" id="SSF56112">
    <property type="entry name" value="Protein kinase-like (PK-like)"/>
    <property type="match status" value="1"/>
</dbReference>
<evidence type="ECO:0000256" key="10">
    <source>
        <dbReference type="ARBA" id="ARBA00022741"/>
    </source>
</evidence>
<feature type="signal peptide" evidence="17">
    <location>
        <begin position="1"/>
        <end position="25"/>
    </location>
</feature>
<dbReference type="PANTHER" id="PTHR48053:SF171">
    <property type="entry name" value="PROTEIN KINASE DOMAIN-CONTAINING PROTEIN"/>
    <property type="match status" value="1"/>
</dbReference>
<evidence type="ECO:0000256" key="17">
    <source>
        <dbReference type="SAM" id="SignalP"/>
    </source>
</evidence>
<dbReference type="GO" id="GO:0005886">
    <property type="term" value="C:plasma membrane"/>
    <property type="evidence" value="ECO:0007669"/>
    <property type="project" value="UniProtKB-SubCell"/>
</dbReference>
<keyword evidence="6" id="KW-0808">Transferase</keyword>
<dbReference type="SMART" id="SM00220">
    <property type="entry name" value="S_TKc"/>
    <property type="match status" value="1"/>
</dbReference>
<dbReference type="EMBL" id="JABFUD020000010">
    <property type="protein sequence ID" value="KAI5074324.1"/>
    <property type="molecule type" value="Genomic_DNA"/>
</dbReference>
<dbReference type="Gene3D" id="3.30.200.20">
    <property type="entry name" value="Phosphorylase Kinase, domain 1"/>
    <property type="match status" value="1"/>
</dbReference>
<evidence type="ECO:0000256" key="4">
    <source>
        <dbReference type="ARBA" id="ARBA00022527"/>
    </source>
</evidence>
<evidence type="ECO:0000256" key="6">
    <source>
        <dbReference type="ARBA" id="ARBA00022679"/>
    </source>
</evidence>
<keyword evidence="5" id="KW-0433">Leucine-rich repeat</keyword>
<keyword evidence="13 16" id="KW-1133">Transmembrane helix</keyword>
<feature type="transmembrane region" description="Helical" evidence="16">
    <location>
        <begin position="644"/>
        <end position="668"/>
    </location>
</feature>
<keyword evidence="3" id="KW-1003">Cell membrane</keyword>
<comment type="caution">
    <text evidence="19">The sequence shown here is derived from an EMBL/GenBank/DDBJ whole genome shotgun (WGS) entry which is preliminary data.</text>
</comment>
<evidence type="ECO:0000256" key="16">
    <source>
        <dbReference type="SAM" id="Phobius"/>
    </source>
</evidence>
<evidence type="ECO:0000256" key="5">
    <source>
        <dbReference type="ARBA" id="ARBA00022614"/>
    </source>
</evidence>
<evidence type="ECO:0000256" key="13">
    <source>
        <dbReference type="ARBA" id="ARBA00022989"/>
    </source>
</evidence>
<proteinExistence type="predicted"/>
<evidence type="ECO:0000256" key="11">
    <source>
        <dbReference type="ARBA" id="ARBA00022777"/>
    </source>
</evidence>
<dbReference type="PANTHER" id="PTHR48053">
    <property type="entry name" value="LEUCINE RICH REPEAT FAMILY PROTEIN, EXPRESSED"/>
    <property type="match status" value="1"/>
</dbReference>
<dbReference type="SMART" id="SM00369">
    <property type="entry name" value="LRR_TYP"/>
    <property type="match status" value="7"/>
</dbReference>
<evidence type="ECO:0000256" key="9">
    <source>
        <dbReference type="ARBA" id="ARBA00022737"/>
    </source>
</evidence>
<dbReference type="InterPro" id="IPR003591">
    <property type="entry name" value="Leu-rich_rpt_typical-subtyp"/>
</dbReference>
<keyword evidence="9" id="KW-0677">Repeat</keyword>
<dbReference type="GO" id="GO:0005524">
    <property type="term" value="F:ATP binding"/>
    <property type="evidence" value="ECO:0007669"/>
    <property type="project" value="UniProtKB-KW"/>
</dbReference>
<accession>A0A9D4UV30</accession>
<dbReference type="Gene3D" id="1.10.510.10">
    <property type="entry name" value="Transferase(Phosphotransferase) domain 1"/>
    <property type="match status" value="1"/>
</dbReference>
<evidence type="ECO:0000256" key="7">
    <source>
        <dbReference type="ARBA" id="ARBA00022692"/>
    </source>
</evidence>
<sequence length="977" mass="105528">MGRKGDDAAMQWLLWALLLIAVAMTVCTAAAGSAEMEALLAVKAALVDPDGALSGWSPESSLCNWVGVVCNASGTITGLDLSDLNLAGTISDDVQQLGASLISLNISNNNFSGSLPLAFTNLTRLQFLDISHNFFNGSIPLGFFRLKSLLNFTAYSNSFSGSLPAEFLHLPWLQHFDLSGSYFSGPIPAEYGALSSVEYLDLSGNLLNGTIPPQLGSLPAIRFLKLGWNHISGTIPPELGNLSATLESLDLAGAELSGHIPPELGHLSLLNTLFLYKNNLSGHIPPELGDIPNLMSLDLSQNMLTGGIPSSLANMQNLTLLSLMYNNLSGRIPAAIASLPNLATFLIWNNSFSGHLPRELGRSSPLVWFDASANHFSGPIPSDLCAGGSLFKLMLFSNSFTGAIPPSLAHCQSLWRLRIEDNQLNGTIPVGFGTLKNFSYLDVSHNQLSGPLPEDLLKAPLLQNFDVSYNPLSCSFPEAIWKMKSLQKFYASACDFTGAISDVQQCPPLLTLDLSGNLLTGSISSGLGRCRRLTLLNLSGNKLSGSIPSELAGLPVLATLELSHNNLSGSIPSDFQNTTTLEVFDVSYNNLSGIVPSSGLFKIINLGMLVGNKGLCGGVLGACASLENEMLPPHHEPNKRSLGLMAWVVAAIFAMALVILMASFRCFYKQYKWYICSKLRQDGDEDGWKLTAFQRLSFTADDIVQCLTTNNIIGMGAAGTVYRADVPSGEVIAVKKLWRSQKEVDVKDPQILGEVDVLGSVRHRNIVRLLGCCSNSDTTLLLYEYMPNGSLGDLLHGNKEANVLADWMTRDVKSNNILLDSNMEARVADFGVAKLIEETESMSVIAGSYGYIAPEYAYTMQVDEKSDIYSFGVVLLELLTGKRPIEAEYGDAVNIVEWVREKVQGGEEAVAEVLGGEGAAISWVREEMTLVLRVALLCTSKAPIDRPSMRDVVTMLSEAKPRRKHPHDPTPTTTRIL</sequence>
<dbReference type="Pfam" id="PF08263">
    <property type="entry name" value="LRRNT_2"/>
    <property type="match status" value="1"/>
</dbReference>
<dbReference type="AlphaFoldDB" id="A0A9D4UV30"/>
<comment type="subcellular location">
    <subcellularLocation>
        <location evidence="1">Cell membrane</location>
        <topology evidence="1">Single-pass membrane protein</topology>
    </subcellularLocation>
</comment>
<dbReference type="InterPro" id="IPR051716">
    <property type="entry name" value="Plant_RL_S/T_kinase"/>
</dbReference>
<name>A0A9D4UV30_ADICA</name>
<dbReference type="InterPro" id="IPR000719">
    <property type="entry name" value="Prot_kinase_dom"/>
</dbReference>
<evidence type="ECO:0000256" key="1">
    <source>
        <dbReference type="ARBA" id="ARBA00004162"/>
    </source>
</evidence>
<evidence type="ECO:0000256" key="12">
    <source>
        <dbReference type="ARBA" id="ARBA00022840"/>
    </source>
</evidence>
<keyword evidence="20" id="KW-1185">Reference proteome</keyword>
<protein>
    <recommendedName>
        <fullName evidence="2">non-specific serine/threonine protein kinase</fullName>
        <ecNumber evidence="2">2.7.11.1</ecNumber>
    </recommendedName>
</protein>
<evidence type="ECO:0000259" key="18">
    <source>
        <dbReference type="PROSITE" id="PS50011"/>
    </source>
</evidence>
<keyword evidence="4" id="KW-0723">Serine/threonine-protein kinase</keyword>
<dbReference type="EC" id="2.7.11.1" evidence="2"/>
<organism evidence="19 20">
    <name type="scientific">Adiantum capillus-veneris</name>
    <name type="common">Maidenhair fern</name>
    <dbReference type="NCBI Taxonomy" id="13818"/>
    <lineage>
        <taxon>Eukaryota</taxon>
        <taxon>Viridiplantae</taxon>
        <taxon>Streptophyta</taxon>
        <taxon>Embryophyta</taxon>
        <taxon>Tracheophyta</taxon>
        <taxon>Polypodiopsida</taxon>
        <taxon>Polypodiidae</taxon>
        <taxon>Polypodiales</taxon>
        <taxon>Pteridineae</taxon>
        <taxon>Pteridaceae</taxon>
        <taxon>Vittarioideae</taxon>
        <taxon>Adiantum</taxon>
    </lineage>
</organism>
<dbReference type="InterPro" id="IPR001611">
    <property type="entry name" value="Leu-rich_rpt"/>
</dbReference>
<keyword evidence="11" id="KW-0418">Kinase</keyword>
<dbReference type="Pfam" id="PF00069">
    <property type="entry name" value="Pkinase"/>
    <property type="match status" value="1"/>
</dbReference>
<feature type="chain" id="PRO_5039468380" description="non-specific serine/threonine protein kinase" evidence="17">
    <location>
        <begin position="26"/>
        <end position="977"/>
    </location>
</feature>
<dbReference type="Proteomes" id="UP000886520">
    <property type="component" value="Chromosome 10"/>
</dbReference>
<feature type="domain" description="Protein kinase" evidence="18">
    <location>
        <begin position="707"/>
        <end position="968"/>
    </location>
</feature>
<evidence type="ECO:0000256" key="3">
    <source>
        <dbReference type="ARBA" id="ARBA00022475"/>
    </source>
</evidence>